<dbReference type="EMBL" id="CDMY01000424">
    <property type="protein sequence ID" value="CEM11748.1"/>
    <property type="molecule type" value="Genomic_DNA"/>
</dbReference>
<keyword evidence="3" id="KW-1185">Reference proteome</keyword>
<keyword evidence="1" id="KW-0472">Membrane</keyword>
<sequence>MPKKSNLQISSWNFNPHRVLANADMRPGTHLIWQRSVGGSEEQLNEHINQALMRSQPPQQPTRWQRYFARNKALLAALTVIFGGASVVIYLGNTWKPPGFTDKSRKLRKEILEQHFHEV</sequence>
<dbReference type="VEuPathDB" id="CryptoDB:Vbra_15196"/>
<dbReference type="Proteomes" id="UP000041254">
    <property type="component" value="Unassembled WGS sequence"/>
</dbReference>
<reference evidence="2 3" key="1">
    <citation type="submission" date="2014-11" db="EMBL/GenBank/DDBJ databases">
        <authorList>
            <person name="Zhu J."/>
            <person name="Qi W."/>
            <person name="Song R."/>
        </authorList>
    </citation>
    <scope>NUCLEOTIDE SEQUENCE [LARGE SCALE GENOMIC DNA]</scope>
</reference>
<organism evidence="2 3">
    <name type="scientific">Vitrella brassicaformis (strain CCMP3155)</name>
    <dbReference type="NCBI Taxonomy" id="1169540"/>
    <lineage>
        <taxon>Eukaryota</taxon>
        <taxon>Sar</taxon>
        <taxon>Alveolata</taxon>
        <taxon>Colpodellida</taxon>
        <taxon>Vitrellaceae</taxon>
        <taxon>Vitrella</taxon>
    </lineage>
</organism>
<evidence type="ECO:0000313" key="2">
    <source>
        <dbReference type="EMBL" id="CEM11748.1"/>
    </source>
</evidence>
<keyword evidence="1" id="KW-1133">Transmembrane helix</keyword>
<protein>
    <submittedName>
        <fullName evidence="2">Uncharacterized protein</fullName>
    </submittedName>
</protein>
<keyword evidence="1" id="KW-0812">Transmembrane</keyword>
<dbReference type="InParanoid" id="A0A0G4FF96"/>
<dbReference type="AlphaFoldDB" id="A0A0G4FF96"/>
<name>A0A0G4FF96_VITBC</name>
<evidence type="ECO:0000313" key="3">
    <source>
        <dbReference type="Proteomes" id="UP000041254"/>
    </source>
</evidence>
<proteinExistence type="predicted"/>
<gene>
    <name evidence="2" type="ORF">Vbra_15196</name>
</gene>
<feature type="transmembrane region" description="Helical" evidence="1">
    <location>
        <begin position="73"/>
        <end position="92"/>
    </location>
</feature>
<accession>A0A0G4FF96</accession>
<evidence type="ECO:0000256" key="1">
    <source>
        <dbReference type="SAM" id="Phobius"/>
    </source>
</evidence>